<dbReference type="InterPro" id="IPR001623">
    <property type="entry name" value="DnaJ_domain"/>
</dbReference>
<evidence type="ECO:0000259" key="1">
    <source>
        <dbReference type="PROSITE" id="PS50076"/>
    </source>
</evidence>
<dbReference type="PANTHER" id="PTHR14021:SF15">
    <property type="entry name" value="IRON-SULFUR CLUSTER CO-CHAPERONE PROTEIN HSCB"/>
    <property type="match status" value="1"/>
</dbReference>
<name>A0A1X0Q755_9MICR</name>
<comment type="caution">
    <text evidence="2">The sequence shown here is derived from an EMBL/GenBank/DDBJ whole genome shotgun (WGS) entry which is preliminary data.</text>
</comment>
<dbReference type="VEuPathDB" id="MicrosporidiaDB:A0H76_1724"/>
<dbReference type="GO" id="GO:0005739">
    <property type="term" value="C:mitochondrion"/>
    <property type="evidence" value="ECO:0007669"/>
    <property type="project" value="TreeGrafter"/>
</dbReference>
<dbReference type="Proteomes" id="UP000192356">
    <property type="component" value="Unassembled WGS sequence"/>
</dbReference>
<dbReference type="EMBL" id="LVKB01000247">
    <property type="protein sequence ID" value="ORD95588.1"/>
    <property type="molecule type" value="Genomic_DNA"/>
</dbReference>
<dbReference type="OrthoDB" id="445556at2759"/>
<organism evidence="2 3">
    <name type="scientific">Hepatospora eriocheir</name>
    <dbReference type="NCBI Taxonomy" id="1081669"/>
    <lineage>
        <taxon>Eukaryota</taxon>
        <taxon>Fungi</taxon>
        <taxon>Fungi incertae sedis</taxon>
        <taxon>Microsporidia</taxon>
        <taxon>Hepatosporidae</taxon>
        <taxon>Hepatospora</taxon>
    </lineage>
</organism>
<dbReference type="PANTHER" id="PTHR14021">
    <property type="entry name" value="IRON-SULFUR CLUSTER CO-CHAPERONE PROTEIN HSCB"/>
    <property type="match status" value="1"/>
</dbReference>
<dbReference type="GO" id="GO:0001671">
    <property type="term" value="F:ATPase activator activity"/>
    <property type="evidence" value="ECO:0007669"/>
    <property type="project" value="InterPro"/>
</dbReference>
<dbReference type="InterPro" id="IPR036869">
    <property type="entry name" value="J_dom_sf"/>
</dbReference>
<gene>
    <name evidence="2" type="primary">HSCB</name>
    <name evidence="2" type="ORF">HERIO_2378</name>
</gene>
<reference evidence="2 3" key="1">
    <citation type="journal article" date="2017" name="Environ. Microbiol.">
        <title>Decay of the glycolytic pathway and adaptation to intranuclear parasitism within Enterocytozoonidae microsporidia.</title>
        <authorList>
            <person name="Wiredu Boakye D."/>
            <person name="Jaroenlak P."/>
            <person name="Prachumwat A."/>
            <person name="Williams T.A."/>
            <person name="Bateman K.S."/>
            <person name="Itsathitphaisarn O."/>
            <person name="Sritunyalucksana K."/>
            <person name="Paszkiewicz K.H."/>
            <person name="Moore K.A."/>
            <person name="Stentiford G.D."/>
            <person name="Williams B.A."/>
        </authorList>
    </citation>
    <scope>NUCLEOTIDE SEQUENCE [LARGE SCALE GENOMIC DNA]</scope>
    <source>
        <strain evidence="2 3">GB1</strain>
    </source>
</reference>
<feature type="domain" description="J" evidence="1">
    <location>
        <begin position="5"/>
        <end position="70"/>
    </location>
</feature>
<sequence>MMKENPFSVFKYQPVFKIDKYKLKKDYFKLIKSNHPDNPISSNTIDVSKINDAYKILNDDYLRAKYLTKDVDNKYINDNRNDLFLLECLEIESKINDGFNLDFIKKYLENKIEECKRNYKNISYFNKWTYYRNLLNKIS</sequence>
<dbReference type="SUPFAM" id="SSF46565">
    <property type="entry name" value="Chaperone J-domain"/>
    <property type="match status" value="1"/>
</dbReference>
<dbReference type="GO" id="GO:0051087">
    <property type="term" value="F:protein-folding chaperone binding"/>
    <property type="evidence" value="ECO:0007669"/>
    <property type="project" value="InterPro"/>
</dbReference>
<evidence type="ECO:0000313" key="3">
    <source>
        <dbReference type="Proteomes" id="UP000192356"/>
    </source>
</evidence>
<dbReference type="PROSITE" id="PS50076">
    <property type="entry name" value="DNAJ_2"/>
    <property type="match status" value="1"/>
</dbReference>
<dbReference type="GO" id="GO:0044571">
    <property type="term" value="P:[2Fe-2S] cluster assembly"/>
    <property type="evidence" value="ECO:0007669"/>
    <property type="project" value="InterPro"/>
</dbReference>
<dbReference type="AlphaFoldDB" id="A0A1X0Q755"/>
<protein>
    <submittedName>
        <fullName evidence="2">HSCB</fullName>
    </submittedName>
</protein>
<dbReference type="VEuPathDB" id="MicrosporidiaDB:HERIO_2378"/>
<dbReference type="InterPro" id="IPR004640">
    <property type="entry name" value="HscB"/>
</dbReference>
<dbReference type="Gene3D" id="1.10.287.110">
    <property type="entry name" value="DnaJ domain"/>
    <property type="match status" value="1"/>
</dbReference>
<accession>A0A1X0Q755</accession>
<keyword evidence="3" id="KW-1185">Reference proteome</keyword>
<evidence type="ECO:0000313" key="2">
    <source>
        <dbReference type="EMBL" id="ORD95588.1"/>
    </source>
</evidence>
<proteinExistence type="predicted"/>